<protein>
    <submittedName>
        <fullName evidence="2">Uncharacterized protein</fullName>
    </submittedName>
</protein>
<gene>
    <name evidence="2" type="ORF">BBOH_0089</name>
</gene>
<dbReference type="Proteomes" id="UP000029096">
    <property type="component" value="Unassembled WGS sequence"/>
</dbReference>
<feature type="transmembrane region" description="Helical" evidence="1">
    <location>
        <begin position="87"/>
        <end position="107"/>
    </location>
</feature>
<proteinExistence type="predicted"/>
<organism evidence="2 3">
    <name type="scientific">Bifidobacterium bohemicum DSM 22767</name>
    <dbReference type="NCBI Taxonomy" id="1437606"/>
    <lineage>
        <taxon>Bacteria</taxon>
        <taxon>Bacillati</taxon>
        <taxon>Actinomycetota</taxon>
        <taxon>Actinomycetes</taxon>
        <taxon>Bifidobacteriales</taxon>
        <taxon>Bifidobacteriaceae</taxon>
        <taxon>Bifidobacterium</taxon>
    </lineage>
</organism>
<keyword evidence="1" id="KW-1133">Transmembrane helix</keyword>
<keyword evidence="3" id="KW-1185">Reference proteome</keyword>
<dbReference type="RefSeq" id="WP_033520176.1">
    <property type="nucleotide sequence ID" value="NZ_JDUS01000001.1"/>
</dbReference>
<comment type="caution">
    <text evidence="2">The sequence shown here is derived from an EMBL/GenBank/DDBJ whole genome shotgun (WGS) entry which is preliminary data.</text>
</comment>
<keyword evidence="1" id="KW-0812">Transmembrane</keyword>
<accession>A0A086ZJB7</accession>
<evidence type="ECO:0000256" key="1">
    <source>
        <dbReference type="SAM" id="Phobius"/>
    </source>
</evidence>
<evidence type="ECO:0000313" key="2">
    <source>
        <dbReference type="EMBL" id="KFI46617.1"/>
    </source>
</evidence>
<dbReference type="EMBL" id="JGYP01000001">
    <property type="protein sequence ID" value="KFI46617.1"/>
    <property type="molecule type" value="Genomic_DNA"/>
</dbReference>
<sequence>MMRLIPALCWVMAVLWCLAIAVIAIHKGALHIKSTISKTRFLTIGQVVAQMISVVLACVPYGCYPAIVEHLSNQVDMWYSKVSIPSAIYMGIMLLADIVLLIMQAHLADVSHAGNIADKNVAD</sequence>
<keyword evidence="1" id="KW-0472">Membrane</keyword>
<reference evidence="2 3" key="1">
    <citation type="submission" date="2014-03" db="EMBL/GenBank/DDBJ databases">
        <title>Genomics of Bifidobacteria.</title>
        <authorList>
            <person name="Ventura M."/>
            <person name="Milani C."/>
            <person name="Lugli G.A."/>
        </authorList>
    </citation>
    <scope>NUCLEOTIDE SEQUENCE [LARGE SCALE GENOMIC DNA]</scope>
    <source>
        <strain evidence="2 3">DSM 22767</strain>
    </source>
</reference>
<feature type="transmembrane region" description="Helical" evidence="1">
    <location>
        <begin position="48"/>
        <end position="67"/>
    </location>
</feature>
<evidence type="ECO:0000313" key="3">
    <source>
        <dbReference type="Proteomes" id="UP000029096"/>
    </source>
</evidence>
<dbReference type="AlphaFoldDB" id="A0A086ZJB7"/>
<name>A0A086ZJB7_9BIFI</name>